<dbReference type="Proteomes" id="UP000006558">
    <property type="component" value="Chromosome"/>
</dbReference>
<reference evidence="9 10" key="2">
    <citation type="journal article" date="2009" name="Proc. Natl. Acad. Sci. U.S.A.">
        <title>On the chimeric nature, thermophilic origin, and phylogenetic placement of the Thermotogales.</title>
        <authorList>
            <person name="Zhaxybayeva O."/>
            <person name="Swithers K.S."/>
            <person name="Lapierre P."/>
            <person name="Fournier G.P."/>
            <person name="Bickhart D.M."/>
            <person name="DeBoy R.T."/>
            <person name="Nelson K.E."/>
            <person name="Nesbo C.L."/>
            <person name="Doolittle W.F."/>
            <person name="Gogarten J.P."/>
            <person name="Noll K.M."/>
        </authorList>
    </citation>
    <scope>NUCLEOTIDE SEQUENCE [LARGE SCALE GENOMIC DNA]</scope>
    <source>
        <strain evidence="10">ATCC BAA-488 / DSM 13995 / JCM 10881 / RKU-1</strain>
    </source>
</reference>
<dbReference type="PROSITE" id="PS00480">
    <property type="entry name" value="CITRATE_SYNTHASE"/>
    <property type="match status" value="1"/>
</dbReference>
<dbReference type="InterPro" id="IPR016143">
    <property type="entry name" value="Citrate_synth-like_sm_a-sub"/>
</dbReference>
<dbReference type="Pfam" id="PF00285">
    <property type="entry name" value="Citrate_synt"/>
    <property type="match status" value="1"/>
</dbReference>
<dbReference type="Gene3D" id="1.10.230.10">
    <property type="entry name" value="Cytochrome P450-Terp, domain 2"/>
    <property type="match status" value="1"/>
</dbReference>
<evidence type="ECO:0000256" key="2">
    <source>
        <dbReference type="ARBA" id="ARBA00010566"/>
    </source>
</evidence>
<evidence type="ECO:0000313" key="9">
    <source>
        <dbReference type="EMBL" id="ABQ46642.1"/>
    </source>
</evidence>
<proteinExistence type="inferred from homology"/>
<dbReference type="PRINTS" id="PR00143">
    <property type="entry name" value="CITRTSNTHASE"/>
</dbReference>
<evidence type="ECO:0000256" key="7">
    <source>
        <dbReference type="PIRSR" id="PIRSR001369-1"/>
    </source>
</evidence>
<feature type="active site" evidence="7">
    <location>
        <position position="250"/>
    </location>
</feature>
<evidence type="ECO:0000256" key="3">
    <source>
        <dbReference type="ARBA" id="ARBA00022532"/>
    </source>
</evidence>
<evidence type="ECO:0000256" key="8">
    <source>
        <dbReference type="RuleBase" id="RU003406"/>
    </source>
</evidence>
<dbReference type="InterPro" id="IPR016142">
    <property type="entry name" value="Citrate_synth-like_lrg_a-sub"/>
</dbReference>
<evidence type="ECO:0000256" key="6">
    <source>
        <dbReference type="PIRNR" id="PIRNR001369"/>
    </source>
</evidence>
<evidence type="ECO:0000256" key="1">
    <source>
        <dbReference type="ARBA" id="ARBA00005163"/>
    </source>
</evidence>
<evidence type="ECO:0000256" key="4">
    <source>
        <dbReference type="ARBA" id="ARBA00022679"/>
    </source>
</evidence>
<dbReference type="Gene3D" id="1.10.580.10">
    <property type="entry name" value="Citrate Synthase, domain 1"/>
    <property type="match status" value="1"/>
</dbReference>
<dbReference type="AlphaFoldDB" id="A5IKB9"/>
<dbReference type="GO" id="GO:0005829">
    <property type="term" value="C:cytosol"/>
    <property type="evidence" value="ECO:0007669"/>
    <property type="project" value="TreeGrafter"/>
</dbReference>
<dbReference type="HOGENOM" id="CLU_025068_2_1_0"/>
<sequence length="367" mass="42394">MIQKGLEGVKICESSICYLDGINGRLYYRGIPVEELAEKSTFEETAYFLWYGKLPTKSELEEFKRKMADYRELPDEALEILYHLPKDLHYIDVLKIFLSIHGSMDGNDEDLREKAIRVASVFPTILAYYYRYSKGKELIKPRKDLSHVENFYYMMFGERNEKIRLLESAFILLMEQDINASTFAALVIASTLSDLYSCIVGALGALKGPLHGGASEKVPPMLEEIGSEDRVEEFVQKCLKEKRKIMGFGHRVYKTYDPRAVFLKRVLQEHFPDSKLFRIASKLEEYIVSNKIKNIYPNVDLYSSVLFEELGFPRNMFTALFATARVVGWTAHVIEYVSDNKLIRPTSEYVGPMDVEYIPIERRDENG</sequence>
<dbReference type="InterPro" id="IPR024176">
    <property type="entry name" value="Citrate_synthase_bac-typ"/>
</dbReference>
<comment type="similarity">
    <text evidence="2 6 8">Belongs to the citrate synthase family.</text>
</comment>
<comment type="catalytic activity">
    <reaction evidence="5">
        <text>oxaloacetate + acetyl-CoA + H2O = citrate + CoA + H(+)</text>
        <dbReference type="Rhea" id="RHEA:16845"/>
        <dbReference type="ChEBI" id="CHEBI:15377"/>
        <dbReference type="ChEBI" id="CHEBI:15378"/>
        <dbReference type="ChEBI" id="CHEBI:16452"/>
        <dbReference type="ChEBI" id="CHEBI:16947"/>
        <dbReference type="ChEBI" id="CHEBI:57287"/>
        <dbReference type="ChEBI" id="CHEBI:57288"/>
        <dbReference type="EC" id="2.3.3.16"/>
    </reaction>
</comment>
<dbReference type="InterPro" id="IPR036969">
    <property type="entry name" value="Citrate_synthase_sf"/>
</dbReference>
<name>A5IKB9_THEP1</name>
<keyword evidence="3" id="KW-0816">Tricarboxylic acid cycle</keyword>
<dbReference type="KEGG" id="tpt:Tpet_0622"/>
<dbReference type="UniPathway" id="UPA00223"/>
<keyword evidence="9" id="KW-0012">Acyltransferase</keyword>
<dbReference type="EMBL" id="CP000702">
    <property type="protein sequence ID" value="ABQ46642.1"/>
    <property type="molecule type" value="Genomic_DNA"/>
</dbReference>
<protein>
    <recommendedName>
        <fullName evidence="6">Citrate synthase</fullName>
    </recommendedName>
</protein>
<dbReference type="PIRSF" id="PIRSF001369">
    <property type="entry name" value="Citrate_synth"/>
    <property type="match status" value="1"/>
</dbReference>
<keyword evidence="4 6" id="KW-0808">Transferase</keyword>
<dbReference type="InterPro" id="IPR011278">
    <property type="entry name" value="2-MeCitrate/Citrate_synth_II"/>
</dbReference>
<organism evidence="9 10">
    <name type="scientific">Thermotoga petrophila (strain ATCC BAA-488 / DSM 13995 / JCM 10881 / RKU-1)</name>
    <dbReference type="NCBI Taxonomy" id="390874"/>
    <lineage>
        <taxon>Bacteria</taxon>
        <taxon>Thermotogati</taxon>
        <taxon>Thermotogota</taxon>
        <taxon>Thermotogae</taxon>
        <taxon>Thermotogales</taxon>
        <taxon>Thermotogaceae</taxon>
        <taxon>Thermotoga</taxon>
    </lineage>
</organism>
<dbReference type="eggNOG" id="COG0372">
    <property type="taxonomic scope" value="Bacteria"/>
</dbReference>
<evidence type="ECO:0000256" key="5">
    <source>
        <dbReference type="ARBA" id="ARBA00049288"/>
    </source>
</evidence>
<evidence type="ECO:0000313" key="10">
    <source>
        <dbReference type="Proteomes" id="UP000006558"/>
    </source>
</evidence>
<feature type="active site" evidence="7">
    <location>
        <position position="300"/>
    </location>
</feature>
<dbReference type="NCBIfam" id="TIGR01800">
    <property type="entry name" value="cit_synth_II"/>
    <property type="match status" value="1"/>
</dbReference>
<comment type="pathway">
    <text evidence="1">Carbohydrate metabolism; tricarboxylic acid cycle.</text>
</comment>
<accession>A5IKB9</accession>
<reference evidence="10" key="1">
    <citation type="submission" date="2007-05" db="EMBL/GenBank/DDBJ databases">
        <title>Complete sequence of Thermotoga petrophila RKU-1.</title>
        <authorList>
            <consortium name="US DOE Joint Genome Institute"/>
            <person name="Copeland A."/>
            <person name="Lucas S."/>
            <person name="Lapidus A."/>
            <person name="Barry K."/>
            <person name="Glavina del Rio T."/>
            <person name="Dalin E."/>
            <person name="Tice H."/>
            <person name="Pitluck S."/>
            <person name="Sims D."/>
            <person name="Brettin T."/>
            <person name="Bruce D."/>
            <person name="Detter J.C."/>
            <person name="Han C."/>
            <person name="Tapia R."/>
            <person name="Schmutz J."/>
            <person name="Larimer F."/>
            <person name="Land M."/>
            <person name="Hauser L."/>
            <person name="Kyrpides N."/>
            <person name="Mikhailova N."/>
            <person name="Nelson K."/>
            <person name="Gogarten J.P."/>
            <person name="Noll K."/>
            <person name="Richardson P."/>
        </authorList>
    </citation>
    <scope>NUCLEOTIDE SEQUENCE [LARGE SCALE GENOMIC DNA]</scope>
    <source>
        <strain evidence="10">ATCC BAA-488 / DSM 13995 / JCM 10881 / RKU-1</strain>
    </source>
</reference>
<dbReference type="RefSeq" id="WP_011943233.1">
    <property type="nucleotide sequence ID" value="NC_009486.1"/>
</dbReference>
<gene>
    <name evidence="9" type="ordered locus">Tpet_0622</name>
</gene>
<dbReference type="GO" id="GO:0005975">
    <property type="term" value="P:carbohydrate metabolic process"/>
    <property type="evidence" value="ECO:0007669"/>
    <property type="project" value="TreeGrafter"/>
</dbReference>
<dbReference type="InterPro" id="IPR019810">
    <property type="entry name" value="Citrate_synthase_AS"/>
</dbReference>
<dbReference type="PANTHER" id="PTHR11739">
    <property type="entry name" value="CITRATE SYNTHASE"/>
    <property type="match status" value="1"/>
</dbReference>
<dbReference type="GO" id="GO:0006099">
    <property type="term" value="P:tricarboxylic acid cycle"/>
    <property type="evidence" value="ECO:0007669"/>
    <property type="project" value="UniProtKB-UniPathway"/>
</dbReference>
<dbReference type="SUPFAM" id="SSF48256">
    <property type="entry name" value="Citrate synthase"/>
    <property type="match status" value="1"/>
</dbReference>
<dbReference type="STRING" id="390874.Tpet_0622"/>
<dbReference type="CDD" id="cd06118">
    <property type="entry name" value="citrate_synt_like_1"/>
    <property type="match status" value="1"/>
</dbReference>
<dbReference type="InterPro" id="IPR002020">
    <property type="entry name" value="Citrate_synthase"/>
</dbReference>
<dbReference type="GO" id="GO:0036440">
    <property type="term" value="F:citrate synthase activity"/>
    <property type="evidence" value="ECO:0007669"/>
    <property type="project" value="UniProtKB-EC"/>
</dbReference>
<dbReference type="PANTHER" id="PTHR11739:SF4">
    <property type="entry name" value="CITRATE SYNTHASE, PEROXISOMAL"/>
    <property type="match status" value="1"/>
</dbReference>